<dbReference type="AlphaFoldDB" id="A0A0B7AAJ5"/>
<dbReference type="EMBL" id="HACG01030943">
    <property type="protein sequence ID" value="CEK77808.1"/>
    <property type="molecule type" value="Transcribed_RNA"/>
</dbReference>
<gene>
    <name evidence="1" type="primary">ORF106748</name>
</gene>
<accession>A0A0B7AAJ5</accession>
<sequence>TVLLVSSPTGGPSPTSEVLVVLIVKFRSSSHIKDRHTFSNFRGTFILISIDSD</sequence>
<protein>
    <submittedName>
        <fullName evidence="1">Uncharacterized protein</fullName>
    </submittedName>
</protein>
<reference evidence="1" key="1">
    <citation type="submission" date="2014-12" db="EMBL/GenBank/DDBJ databases">
        <title>Insight into the proteome of Arion vulgaris.</title>
        <authorList>
            <person name="Aradska J."/>
            <person name="Bulat T."/>
            <person name="Smidak R."/>
            <person name="Sarate P."/>
            <person name="Gangsoo J."/>
            <person name="Sialana F."/>
            <person name="Bilban M."/>
            <person name="Lubec G."/>
        </authorList>
    </citation>
    <scope>NUCLEOTIDE SEQUENCE</scope>
    <source>
        <tissue evidence="1">Skin</tissue>
    </source>
</reference>
<proteinExistence type="predicted"/>
<evidence type="ECO:0000313" key="1">
    <source>
        <dbReference type="EMBL" id="CEK77808.1"/>
    </source>
</evidence>
<organism evidence="1">
    <name type="scientific">Arion vulgaris</name>
    <dbReference type="NCBI Taxonomy" id="1028688"/>
    <lineage>
        <taxon>Eukaryota</taxon>
        <taxon>Metazoa</taxon>
        <taxon>Spiralia</taxon>
        <taxon>Lophotrochozoa</taxon>
        <taxon>Mollusca</taxon>
        <taxon>Gastropoda</taxon>
        <taxon>Heterobranchia</taxon>
        <taxon>Euthyneura</taxon>
        <taxon>Panpulmonata</taxon>
        <taxon>Eupulmonata</taxon>
        <taxon>Stylommatophora</taxon>
        <taxon>Helicina</taxon>
        <taxon>Arionoidea</taxon>
        <taxon>Arionidae</taxon>
        <taxon>Arion</taxon>
    </lineage>
</organism>
<feature type="non-terminal residue" evidence="1">
    <location>
        <position position="1"/>
    </location>
</feature>
<name>A0A0B7AAJ5_9EUPU</name>